<dbReference type="Proteomes" id="UP001152888">
    <property type="component" value="Unassembled WGS sequence"/>
</dbReference>
<evidence type="ECO:0000313" key="2">
    <source>
        <dbReference type="Proteomes" id="UP001152888"/>
    </source>
</evidence>
<keyword evidence="2" id="KW-1185">Reference proteome</keyword>
<dbReference type="Gene3D" id="3.40.140.10">
    <property type="entry name" value="Cytidine Deaminase, domain 2"/>
    <property type="match status" value="1"/>
</dbReference>
<dbReference type="AlphaFoldDB" id="A0A9P0JNQ0"/>
<dbReference type="InterPro" id="IPR016193">
    <property type="entry name" value="Cytidine_deaminase-like"/>
</dbReference>
<accession>A0A9P0JNQ0</accession>
<reference evidence="1" key="1">
    <citation type="submission" date="2022-03" db="EMBL/GenBank/DDBJ databases">
        <authorList>
            <person name="Sayadi A."/>
        </authorList>
    </citation>
    <scope>NUCLEOTIDE SEQUENCE</scope>
</reference>
<gene>
    <name evidence="1" type="ORF">ACAOBT_LOCUS2518</name>
</gene>
<proteinExistence type="predicted"/>
<dbReference type="EMBL" id="CAKOFQ010006676">
    <property type="protein sequence ID" value="CAH1958190.1"/>
    <property type="molecule type" value="Genomic_DNA"/>
</dbReference>
<evidence type="ECO:0000313" key="1">
    <source>
        <dbReference type="EMBL" id="CAH1958190.1"/>
    </source>
</evidence>
<protein>
    <submittedName>
        <fullName evidence="1">Uncharacterized protein</fullName>
    </submittedName>
</protein>
<name>A0A9P0JNQ0_ACAOB</name>
<dbReference type="SUPFAM" id="SSF53927">
    <property type="entry name" value="Cytidine deaminase-like"/>
    <property type="match status" value="1"/>
</dbReference>
<dbReference type="GO" id="GO:0003824">
    <property type="term" value="F:catalytic activity"/>
    <property type="evidence" value="ECO:0007669"/>
    <property type="project" value="InterPro"/>
</dbReference>
<organism evidence="1 2">
    <name type="scientific">Acanthoscelides obtectus</name>
    <name type="common">Bean weevil</name>
    <name type="synonym">Bruchus obtectus</name>
    <dbReference type="NCBI Taxonomy" id="200917"/>
    <lineage>
        <taxon>Eukaryota</taxon>
        <taxon>Metazoa</taxon>
        <taxon>Ecdysozoa</taxon>
        <taxon>Arthropoda</taxon>
        <taxon>Hexapoda</taxon>
        <taxon>Insecta</taxon>
        <taxon>Pterygota</taxon>
        <taxon>Neoptera</taxon>
        <taxon>Endopterygota</taxon>
        <taxon>Coleoptera</taxon>
        <taxon>Polyphaga</taxon>
        <taxon>Cucujiformia</taxon>
        <taxon>Chrysomeloidea</taxon>
        <taxon>Chrysomelidae</taxon>
        <taxon>Bruchinae</taxon>
        <taxon>Bruchini</taxon>
        <taxon>Acanthoscelides</taxon>
    </lineage>
</organism>
<dbReference type="OrthoDB" id="408702at2759"/>
<comment type="caution">
    <text evidence="1">The sequence shown here is derived from an EMBL/GenBank/DDBJ whole genome shotgun (WGS) entry which is preliminary data.</text>
</comment>
<sequence>MCAAALYVLKVKNIVYGCQNDRFGGSTVLDVAAVLRPVTIMKGGYKGEEAMGLLKEFYKGTNPSAPPSKVKVKHN</sequence>